<feature type="compositionally biased region" description="Polar residues" evidence="1">
    <location>
        <begin position="296"/>
        <end position="305"/>
    </location>
</feature>
<feature type="compositionally biased region" description="Basic and acidic residues" evidence="1">
    <location>
        <begin position="33"/>
        <end position="57"/>
    </location>
</feature>
<name>A0A8S4QQF5_9NEOP</name>
<feature type="region of interest" description="Disordered" evidence="1">
    <location>
        <begin position="294"/>
        <end position="398"/>
    </location>
</feature>
<dbReference type="AlphaFoldDB" id="A0A8S4QQF5"/>
<feature type="compositionally biased region" description="Polar residues" evidence="1">
    <location>
        <begin position="712"/>
        <end position="724"/>
    </location>
</feature>
<dbReference type="Proteomes" id="UP000838756">
    <property type="component" value="Unassembled WGS sequence"/>
</dbReference>
<feature type="region of interest" description="Disordered" evidence="1">
    <location>
        <begin position="710"/>
        <end position="730"/>
    </location>
</feature>
<evidence type="ECO:0000313" key="3">
    <source>
        <dbReference type="Proteomes" id="UP000838756"/>
    </source>
</evidence>
<comment type="caution">
    <text evidence="2">The sequence shown here is derived from an EMBL/GenBank/DDBJ whole genome shotgun (WGS) entry which is preliminary data.</text>
</comment>
<feature type="region of interest" description="Disordered" evidence="1">
    <location>
        <begin position="33"/>
        <end position="67"/>
    </location>
</feature>
<accession>A0A8S4QQF5</accession>
<sequence length="730" mass="84450">MLPEKWNQWAKSILHYNIADNVVQTDDLLNSNREKELKDENERLKEKLKEGSKKEENQSNLNQELTKKEKEITKLKEQVKSLGEEKEIFAKFFAAQAQQIEDLELENEELKSKLAGLKKNYSELVKIARKRGEEFLAQFKEKSEEILHLQKELIECSKEFANKIEMLSVGLEEKDGEIGRLTQLNEVLEQEKKEMETKNNEQQQIILDREEKIDKQGALITSLTDKNKDINETVRKDNESLRAQNTDLESKAIEWKNKYDTKIKELKNQLEEKQAELEQAKEKDAELEDLRKKLKSTQQQLVQEKTNLKDELKDSSSKLNAAKEEKKVLESEVDKLQEKSQKLEESNVEIKKQKADLEGKLKSSQEENKKLQEQVQTLEKGKELESAGIDDSLKQTSAKKEKQIEQLQEERKQAEYQAKADITKPQEEKRGLLVKIDSLKENLSVAQEQLQKQLKLNNQELLELKKEKRNVDTKLEDMDKKTKEVDAISIASTTKKTLFHSMKSSFSNGSYDLFSNKKLKEFLSHKNRELKKGFPELEGKHFCHNVLGETIKSLSNQSDGKFESNKLLELLKNNLKKLASEIIEAEVKGVVKKYCNIGNIDKELRDGVLKDKLLFSIKKCMKNLSWDEEAANAITDSVLNNFHSKDNSNLQEIVSEELIKGRMEFFSSNIELLQLASSIRDKFLCPDQGMCNQTQGRVNEYQLTDKAKKEYTPNSSMSHTTISNMKRLAR</sequence>
<proteinExistence type="predicted"/>
<dbReference type="Gene3D" id="6.10.250.1080">
    <property type="match status" value="1"/>
</dbReference>
<reference evidence="2" key="1">
    <citation type="submission" date="2022-03" db="EMBL/GenBank/DDBJ databases">
        <authorList>
            <person name="Lindestad O."/>
        </authorList>
    </citation>
    <scope>NUCLEOTIDE SEQUENCE</scope>
</reference>
<organism evidence="2 3">
    <name type="scientific">Pararge aegeria aegeria</name>
    <dbReference type="NCBI Taxonomy" id="348720"/>
    <lineage>
        <taxon>Eukaryota</taxon>
        <taxon>Metazoa</taxon>
        <taxon>Ecdysozoa</taxon>
        <taxon>Arthropoda</taxon>
        <taxon>Hexapoda</taxon>
        <taxon>Insecta</taxon>
        <taxon>Pterygota</taxon>
        <taxon>Neoptera</taxon>
        <taxon>Endopterygota</taxon>
        <taxon>Lepidoptera</taxon>
        <taxon>Glossata</taxon>
        <taxon>Ditrysia</taxon>
        <taxon>Papilionoidea</taxon>
        <taxon>Nymphalidae</taxon>
        <taxon>Satyrinae</taxon>
        <taxon>Satyrini</taxon>
        <taxon>Parargina</taxon>
        <taxon>Pararge</taxon>
    </lineage>
</organism>
<evidence type="ECO:0000256" key="1">
    <source>
        <dbReference type="SAM" id="MobiDB-lite"/>
    </source>
</evidence>
<protein>
    <submittedName>
        <fullName evidence="2">Jg5552 protein</fullName>
    </submittedName>
</protein>
<dbReference type="OrthoDB" id="8114650at2759"/>
<dbReference type="EMBL" id="CAKXAJ010017602">
    <property type="protein sequence ID" value="CAH2216965.1"/>
    <property type="molecule type" value="Genomic_DNA"/>
</dbReference>
<keyword evidence="3" id="KW-1185">Reference proteome</keyword>
<evidence type="ECO:0000313" key="2">
    <source>
        <dbReference type="EMBL" id="CAH2216965.1"/>
    </source>
</evidence>
<feature type="compositionally biased region" description="Basic and acidic residues" evidence="1">
    <location>
        <begin position="306"/>
        <end position="372"/>
    </location>
</feature>
<gene>
    <name evidence="2" type="primary">jg5552</name>
    <name evidence="2" type="ORF">PAEG_LOCUS4912</name>
</gene>